<reference evidence="2" key="1">
    <citation type="submission" date="2018-01" db="EMBL/GenBank/DDBJ databases">
        <title>An insight into the sialome of Amazonian anophelines.</title>
        <authorList>
            <person name="Ribeiro J.M."/>
            <person name="Scarpassa V."/>
            <person name="Calvo E."/>
        </authorList>
    </citation>
    <scope>NUCLEOTIDE SEQUENCE</scope>
    <source>
        <tissue evidence="2">Salivary glands</tissue>
    </source>
</reference>
<accession>A0A2M4B5K4</accession>
<protein>
    <submittedName>
        <fullName evidence="2">Putative secreted protein</fullName>
    </submittedName>
</protein>
<feature type="signal peptide" evidence="1">
    <location>
        <begin position="1"/>
        <end position="24"/>
    </location>
</feature>
<dbReference type="AlphaFoldDB" id="A0A2M4B5K4"/>
<name>A0A2M4B5K4_9DIPT</name>
<organism evidence="2">
    <name type="scientific">Anopheles triannulatus</name>
    <dbReference type="NCBI Taxonomy" id="58253"/>
    <lineage>
        <taxon>Eukaryota</taxon>
        <taxon>Metazoa</taxon>
        <taxon>Ecdysozoa</taxon>
        <taxon>Arthropoda</taxon>
        <taxon>Hexapoda</taxon>
        <taxon>Insecta</taxon>
        <taxon>Pterygota</taxon>
        <taxon>Neoptera</taxon>
        <taxon>Endopterygota</taxon>
        <taxon>Diptera</taxon>
        <taxon>Nematocera</taxon>
        <taxon>Culicoidea</taxon>
        <taxon>Culicidae</taxon>
        <taxon>Anophelinae</taxon>
        <taxon>Anopheles</taxon>
    </lineage>
</organism>
<evidence type="ECO:0000256" key="1">
    <source>
        <dbReference type="SAM" id="SignalP"/>
    </source>
</evidence>
<sequence length="69" mass="7809">MTFQMQPQLTLLLELLLLLQTAPAHRVNCGTWRVLMSVHCNQFSITKRSCSHRNAGKLSVLLYLITVLG</sequence>
<keyword evidence="1" id="KW-0732">Signal</keyword>
<dbReference type="EMBL" id="GGFK01014995">
    <property type="protein sequence ID" value="MBW48316.1"/>
    <property type="molecule type" value="Transcribed_RNA"/>
</dbReference>
<evidence type="ECO:0000313" key="2">
    <source>
        <dbReference type="EMBL" id="MBW48316.1"/>
    </source>
</evidence>
<proteinExistence type="predicted"/>
<feature type="chain" id="PRO_5014669544" evidence="1">
    <location>
        <begin position="25"/>
        <end position="69"/>
    </location>
</feature>